<feature type="signal peptide" evidence="2">
    <location>
        <begin position="1"/>
        <end position="18"/>
    </location>
</feature>
<feature type="transmembrane region" description="Helical" evidence="1">
    <location>
        <begin position="232"/>
        <end position="253"/>
    </location>
</feature>
<keyword evidence="1" id="KW-0812">Transmembrane</keyword>
<feature type="transmembrane region" description="Helical" evidence="1">
    <location>
        <begin position="58"/>
        <end position="77"/>
    </location>
</feature>
<reference evidence="3" key="1">
    <citation type="submission" date="2020-11" db="EMBL/GenBank/DDBJ databases">
        <authorList>
            <consortium name="DOE Joint Genome Institute"/>
            <person name="Ahrendt S."/>
            <person name="Riley R."/>
            <person name="Andreopoulos W."/>
            <person name="Labutti K."/>
            <person name="Pangilinan J."/>
            <person name="Ruiz-Duenas F.J."/>
            <person name="Barrasa J.M."/>
            <person name="Sanchez-Garcia M."/>
            <person name="Camarero S."/>
            <person name="Miyauchi S."/>
            <person name="Serrano A."/>
            <person name="Linde D."/>
            <person name="Babiker R."/>
            <person name="Drula E."/>
            <person name="Ayuso-Fernandez I."/>
            <person name="Pacheco R."/>
            <person name="Padilla G."/>
            <person name="Ferreira P."/>
            <person name="Barriuso J."/>
            <person name="Kellner H."/>
            <person name="Castanera R."/>
            <person name="Alfaro M."/>
            <person name="Ramirez L."/>
            <person name="Pisabarro A.G."/>
            <person name="Kuo A."/>
            <person name="Tritt A."/>
            <person name="Lipzen A."/>
            <person name="He G."/>
            <person name="Yan M."/>
            <person name="Ng V."/>
            <person name="Cullen D."/>
            <person name="Martin F."/>
            <person name="Rosso M.-N."/>
            <person name="Henrissat B."/>
            <person name="Hibbett D."/>
            <person name="Martinez A.T."/>
            <person name="Grigoriev I.V."/>
        </authorList>
    </citation>
    <scope>NUCLEOTIDE SEQUENCE</scope>
    <source>
        <strain evidence="3">MF-IS2</strain>
    </source>
</reference>
<organism evidence="3 4">
    <name type="scientific">Macrolepiota fuliginosa MF-IS2</name>
    <dbReference type="NCBI Taxonomy" id="1400762"/>
    <lineage>
        <taxon>Eukaryota</taxon>
        <taxon>Fungi</taxon>
        <taxon>Dikarya</taxon>
        <taxon>Basidiomycota</taxon>
        <taxon>Agaricomycotina</taxon>
        <taxon>Agaricomycetes</taxon>
        <taxon>Agaricomycetidae</taxon>
        <taxon>Agaricales</taxon>
        <taxon>Agaricineae</taxon>
        <taxon>Agaricaceae</taxon>
        <taxon>Macrolepiota</taxon>
    </lineage>
</organism>
<evidence type="ECO:0000256" key="2">
    <source>
        <dbReference type="SAM" id="SignalP"/>
    </source>
</evidence>
<comment type="caution">
    <text evidence="3">The sequence shown here is derived from an EMBL/GenBank/DDBJ whole genome shotgun (WGS) entry which is preliminary data.</text>
</comment>
<dbReference type="AlphaFoldDB" id="A0A9P5X444"/>
<accession>A0A9P5X444</accession>
<keyword evidence="4" id="KW-1185">Reference proteome</keyword>
<dbReference type="OrthoDB" id="3090479at2759"/>
<gene>
    <name evidence="3" type="ORF">P691DRAFT_788861</name>
</gene>
<keyword evidence="1" id="KW-0472">Membrane</keyword>
<name>A0A9P5X444_9AGAR</name>
<proteinExistence type="predicted"/>
<keyword evidence="1" id="KW-1133">Transmembrane helix</keyword>
<evidence type="ECO:0000256" key="1">
    <source>
        <dbReference type="SAM" id="Phobius"/>
    </source>
</evidence>
<protein>
    <submittedName>
        <fullName evidence="3">Uncharacterized protein</fullName>
    </submittedName>
</protein>
<keyword evidence="2" id="KW-0732">Signal</keyword>
<sequence>MHPLTYLSLSLALGSALAAPVGAQYAIIGWVSESLKPFQQTFIDFINPMHPPSTNQTIIAYFVLILASAISAGPPLIPYPKDATVTTALRVRLKFFLYGFISPDYFTMVNWKERIEESCYASLYNKAFHKEDPKKGWSREHSAFAMKGGFVLWENNKPAKTLDFTELVRMIEAGEIEPPVISKEDIRSRTTRTPGCAKTVFLLYYSSLWLITKFGKSNIIALRELATLHMAMSWYSFLLHFDVILGVVEPVVITQKPREKSDKVMALEDNKAERERSASETLVNLTDGEDEIATELVVATANTTDRDVAVPDQVERNQSIGGAGVFQPLMFTATSTILNIFVEITSPLYDLVLGSIAPLGVLWGTISSPDAILCNDSGNTCMVGYDPKYSPTPSAPAGIWD</sequence>
<dbReference type="Proteomes" id="UP000807342">
    <property type="component" value="Unassembled WGS sequence"/>
</dbReference>
<feature type="chain" id="PRO_5040165913" evidence="2">
    <location>
        <begin position="19"/>
        <end position="401"/>
    </location>
</feature>
<evidence type="ECO:0000313" key="3">
    <source>
        <dbReference type="EMBL" id="KAF9442880.1"/>
    </source>
</evidence>
<feature type="transmembrane region" description="Helical" evidence="1">
    <location>
        <begin position="195"/>
        <end position="212"/>
    </location>
</feature>
<dbReference type="EMBL" id="MU151552">
    <property type="protein sequence ID" value="KAF9442880.1"/>
    <property type="molecule type" value="Genomic_DNA"/>
</dbReference>
<evidence type="ECO:0000313" key="4">
    <source>
        <dbReference type="Proteomes" id="UP000807342"/>
    </source>
</evidence>